<dbReference type="InterPro" id="IPR009003">
    <property type="entry name" value="Peptidase_S1_PA"/>
</dbReference>
<protein>
    <submittedName>
        <fullName evidence="5">Sporulation related domain-containing protein</fullName>
    </submittedName>
</protein>
<dbReference type="Pfam" id="PF13365">
    <property type="entry name" value="Trypsin_2"/>
    <property type="match status" value="1"/>
</dbReference>
<name>A0A239FMF3_9RHOB</name>
<dbReference type="Gene3D" id="2.40.10.120">
    <property type="match status" value="1"/>
</dbReference>
<evidence type="ECO:0000313" key="5">
    <source>
        <dbReference type="EMBL" id="SNS58007.1"/>
    </source>
</evidence>
<dbReference type="InterPro" id="IPR036366">
    <property type="entry name" value="PGBDSf"/>
</dbReference>
<dbReference type="InterPro" id="IPR036365">
    <property type="entry name" value="PGBD-like_sf"/>
</dbReference>
<dbReference type="AlphaFoldDB" id="A0A239FMF3"/>
<feature type="domain" description="SPOR" evidence="4">
    <location>
        <begin position="26"/>
        <end position="85"/>
    </location>
</feature>
<dbReference type="Proteomes" id="UP000198426">
    <property type="component" value="Unassembled WGS sequence"/>
</dbReference>
<feature type="domain" description="Peptidoglycan binding-like" evidence="3">
    <location>
        <begin position="169"/>
        <end position="217"/>
    </location>
</feature>
<dbReference type="Pfam" id="PF05036">
    <property type="entry name" value="SPOR"/>
    <property type="match status" value="1"/>
</dbReference>
<dbReference type="Gene3D" id="1.10.101.10">
    <property type="entry name" value="PGBD-like superfamily/PGBD"/>
    <property type="match status" value="1"/>
</dbReference>
<dbReference type="SUPFAM" id="SSF50494">
    <property type="entry name" value="Trypsin-like serine proteases"/>
    <property type="match status" value="1"/>
</dbReference>
<evidence type="ECO:0000259" key="4">
    <source>
        <dbReference type="Pfam" id="PF05036"/>
    </source>
</evidence>
<keyword evidence="2" id="KW-0732">Signal</keyword>
<evidence type="ECO:0000256" key="2">
    <source>
        <dbReference type="SAM" id="SignalP"/>
    </source>
</evidence>
<reference evidence="5 6" key="1">
    <citation type="submission" date="2017-06" db="EMBL/GenBank/DDBJ databases">
        <authorList>
            <person name="Kim H.J."/>
            <person name="Triplett B.A."/>
        </authorList>
    </citation>
    <scope>NUCLEOTIDE SEQUENCE [LARGE SCALE GENOMIC DNA]</scope>
    <source>
        <strain evidence="5 6">DSM 29339</strain>
    </source>
</reference>
<feature type="chain" id="PRO_5012308696" evidence="2">
    <location>
        <begin position="23"/>
        <end position="594"/>
    </location>
</feature>
<dbReference type="Pfam" id="PF01471">
    <property type="entry name" value="PG_binding_1"/>
    <property type="match status" value="1"/>
</dbReference>
<evidence type="ECO:0000256" key="1">
    <source>
        <dbReference type="SAM" id="MobiDB-lite"/>
    </source>
</evidence>
<dbReference type="EMBL" id="FZOY01000002">
    <property type="protein sequence ID" value="SNS58007.1"/>
    <property type="molecule type" value="Genomic_DNA"/>
</dbReference>
<dbReference type="SUPFAM" id="SSF47090">
    <property type="entry name" value="PGBD-like"/>
    <property type="match status" value="1"/>
</dbReference>
<sequence length="594" mass="63701">MKRILLIFSIMSFWIVATGARAQQDTAWVQIEAVRTLALAQDRARAYAGALPNVAGFRTGTTWYAVALGPYTAATAEAELAALKRDGLIPADSYIVTSDTYVQQFWPVGTDLLGAAPRPGTTGTLPLAQPETPPAQPESEAESPEVLAVIPDETPREALAGERSLLPAERQELQEALQWEGFYAGGIDGAFGPGTRNAMAAWQSARGHEPSGVLTTRQRGELVDGYRSVFADLALASVRDDTAGIEMILPTGKIEYGETEAPFVHYDSSDDDGIRVVLISQSGDEATLFGLYDIMQTLNIVPPSGFRERQQRSFVLTGQSDTLSSHTYAQLSDGEIKGFTVAWPPAQDKLMQRVVQTMRDSFTPIQGTVLPDTALSGDGADQRIDLMSGLEIRRPERSRSGFYIDAAGSVLTTTDVLAQCSRLTLGEEAEAEITARDDRLGLALLKPREPLAPIAVAEFRSDVPRLNSEVALAGFSFGDVLDLPVMTYGTLADIRGLQGEDDLDRLSLESRPGDAGGPVFDGTGAIIGMLRARSDSDGRQLPPDVNFAVDVPAIAEFLDGAGVALRASDRDAALPPEDLTTLAGDLTVRVSCWN</sequence>
<feature type="signal peptide" evidence="2">
    <location>
        <begin position="1"/>
        <end position="22"/>
    </location>
</feature>
<feature type="region of interest" description="Disordered" evidence="1">
    <location>
        <begin position="117"/>
        <end position="143"/>
    </location>
</feature>
<accession>A0A239FMF3</accession>
<proteinExistence type="predicted"/>
<dbReference type="InterPro" id="IPR007730">
    <property type="entry name" value="SPOR-like_dom"/>
</dbReference>
<dbReference type="InterPro" id="IPR002477">
    <property type="entry name" value="Peptidoglycan-bd-like"/>
</dbReference>
<evidence type="ECO:0000259" key="3">
    <source>
        <dbReference type="Pfam" id="PF01471"/>
    </source>
</evidence>
<organism evidence="5 6">
    <name type="scientific">Tropicimonas sediminicola</name>
    <dbReference type="NCBI Taxonomy" id="1031541"/>
    <lineage>
        <taxon>Bacteria</taxon>
        <taxon>Pseudomonadati</taxon>
        <taxon>Pseudomonadota</taxon>
        <taxon>Alphaproteobacteria</taxon>
        <taxon>Rhodobacterales</taxon>
        <taxon>Roseobacteraceae</taxon>
        <taxon>Tropicimonas</taxon>
    </lineage>
</organism>
<gene>
    <name evidence="5" type="ORF">SAMN05421757_102748</name>
</gene>
<dbReference type="GO" id="GO:0042834">
    <property type="term" value="F:peptidoglycan binding"/>
    <property type="evidence" value="ECO:0007669"/>
    <property type="project" value="InterPro"/>
</dbReference>
<evidence type="ECO:0000313" key="6">
    <source>
        <dbReference type="Proteomes" id="UP000198426"/>
    </source>
</evidence>
<keyword evidence="6" id="KW-1185">Reference proteome</keyword>